<dbReference type="RefSeq" id="WP_157317811.1">
    <property type="nucleotide sequence ID" value="NZ_WSEM01000004.1"/>
</dbReference>
<sequence>MPISDNEKLKAYDQLNRFLAKSMETKPTIDQAEDAVKYLFRTYGAESEEELLEKAEPELIDYYKEIKTEIIKIAQ</sequence>
<keyword evidence="2" id="KW-1185">Reference proteome</keyword>
<accession>A0ABW9U7A7</accession>
<evidence type="ECO:0000313" key="1">
    <source>
        <dbReference type="EMBL" id="MVQ33690.1"/>
    </source>
</evidence>
<protein>
    <submittedName>
        <fullName evidence="1">Uncharacterized protein</fullName>
    </submittedName>
</protein>
<organism evidence="1 2">
    <name type="scientific">Paenibacillus anseongense</name>
    <dbReference type="NCBI Taxonomy" id="2682845"/>
    <lineage>
        <taxon>Bacteria</taxon>
        <taxon>Bacillati</taxon>
        <taxon>Bacillota</taxon>
        <taxon>Bacilli</taxon>
        <taxon>Bacillales</taxon>
        <taxon>Paenibacillaceae</taxon>
        <taxon>Paenibacillus</taxon>
    </lineage>
</organism>
<evidence type="ECO:0000313" key="2">
    <source>
        <dbReference type="Proteomes" id="UP000467637"/>
    </source>
</evidence>
<reference evidence="1 2" key="1">
    <citation type="submission" date="2019-12" db="EMBL/GenBank/DDBJ databases">
        <authorList>
            <person name="Huq M.A."/>
        </authorList>
    </citation>
    <scope>NUCLEOTIDE SEQUENCE [LARGE SCALE GENOMIC DNA]</scope>
    <source>
        <strain evidence="1 2">MAH-34</strain>
    </source>
</reference>
<dbReference type="Proteomes" id="UP000467637">
    <property type="component" value="Unassembled WGS sequence"/>
</dbReference>
<comment type="caution">
    <text evidence="1">The sequence shown here is derived from an EMBL/GenBank/DDBJ whole genome shotgun (WGS) entry which is preliminary data.</text>
</comment>
<proteinExistence type="predicted"/>
<dbReference type="EMBL" id="WSEM01000004">
    <property type="protein sequence ID" value="MVQ33690.1"/>
    <property type="molecule type" value="Genomic_DNA"/>
</dbReference>
<name>A0ABW9U7A7_9BACL</name>
<gene>
    <name evidence="1" type="ORF">GON05_03400</name>
</gene>